<evidence type="ECO:0000313" key="10">
    <source>
        <dbReference type="Proteomes" id="UP000664414"/>
    </source>
</evidence>
<evidence type="ECO:0000256" key="3">
    <source>
        <dbReference type="ARBA" id="ARBA00022801"/>
    </source>
</evidence>
<keyword evidence="2" id="KW-0645">Protease</keyword>
<keyword evidence="3" id="KW-0378">Hydrolase</keyword>
<accession>A0A8J7TSZ0</accession>
<proteinExistence type="inferred from homology"/>
<keyword evidence="6" id="KW-0732">Signal</keyword>
<dbReference type="GO" id="GO:0046872">
    <property type="term" value="F:metal ion binding"/>
    <property type="evidence" value="ECO:0007669"/>
    <property type="project" value="InterPro"/>
</dbReference>
<dbReference type="GO" id="GO:0006508">
    <property type="term" value="P:proteolysis"/>
    <property type="evidence" value="ECO:0007669"/>
    <property type="project" value="UniProtKB-KW"/>
</dbReference>
<dbReference type="AlphaFoldDB" id="A0A8J7TSZ0"/>
<dbReference type="PANTHER" id="PTHR43690">
    <property type="entry name" value="NARDILYSIN"/>
    <property type="match status" value="1"/>
</dbReference>
<dbReference type="Proteomes" id="UP000664414">
    <property type="component" value="Unassembled WGS sequence"/>
</dbReference>
<comment type="similarity">
    <text evidence="1">Belongs to the peptidase M16 family.</text>
</comment>
<dbReference type="InterPro" id="IPR007863">
    <property type="entry name" value="Peptidase_M16_C"/>
</dbReference>
<dbReference type="GO" id="GO:0008237">
    <property type="term" value="F:metallopeptidase activity"/>
    <property type="evidence" value="ECO:0007669"/>
    <property type="project" value="UniProtKB-KW"/>
</dbReference>
<dbReference type="InterPro" id="IPR011249">
    <property type="entry name" value="Metalloenz_LuxS/M16"/>
</dbReference>
<sequence>MRLFFSVIMILLSSFSSAHAQLKIQEVISTHGIKAWLVEDTTTPVIAMNFSFEVGAAHDPDDKVGLASLTAQMLTEGAGKFNSHAFAQKLQEIASFISFNATLSHFAGSLKTTKANASEAFQLLKITLTEPLFSSHEFTKIVNAHITALANIEKQPSTIALTQLRKQIFGASHPYARFTEGSFKTIKKITSEDLKKFMKNMSRSTLKIGVCGNITAQELKKILDNIFSFLPEEANLPEIPPAQFPQQEKITTIKLAQPQSIGLFAQEALDFKDPNYLKLSILNEALGRGSVSRLMNEVREKRGYAYHVGTNIQQEPCISLLMGSVGSQNTRIMKSLSLIKEEWKRLRDHGLTKEEFIDAKSHILGAYTLNFMSSPQISELLLLYQVIDAPRTYMENREQLLNAITLEQVNHFAKDFFTPEKLQIVIVGNPEEGETHAQ</sequence>
<dbReference type="PANTHER" id="PTHR43690:SF21">
    <property type="entry name" value="PROCESSING PROTEASE"/>
    <property type="match status" value="1"/>
</dbReference>
<dbReference type="InterPro" id="IPR050626">
    <property type="entry name" value="Peptidase_M16"/>
</dbReference>
<organism evidence="9 10">
    <name type="scientific">Candidatus Paracaedimonas acanthamoebae</name>
    <dbReference type="NCBI Taxonomy" id="244581"/>
    <lineage>
        <taxon>Bacteria</taxon>
        <taxon>Pseudomonadati</taxon>
        <taxon>Pseudomonadota</taxon>
        <taxon>Alphaproteobacteria</taxon>
        <taxon>Holosporales</taxon>
        <taxon>Caedimonadaceae</taxon>
        <taxon>Candidatus Paracaedimonas</taxon>
    </lineage>
</organism>
<dbReference type="EMBL" id="JAFKGL010000010">
    <property type="protein sequence ID" value="MBN9412435.1"/>
    <property type="molecule type" value="Genomic_DNA"/>
</dbReference>
<dbReference type="Pfam" id="PF05193">
    <property type="entry name" value="Peptidase_M16_C"/>
    <property type="match status" value="1"/>
</dbReference>
<evidence type="ECO:0000256" key="1">
    <source>
        <dbReference type="ARBA" id="ARBA00007261"/>
    </source>
</evidence>
<evidence type="ECO:0000256" key="6">
    <source>
        <dbReference type="SAM" id="SignalP"/>
    </source>
</evidence>
<dbReference type="Pfam" id="PF00675">
    <property type="entry name" value="Peptidase_M16"/>
    <property type="match status" value="1"/>
</dbReference>
<dbReference type="Gene3D" id="3.30.830.10">
    <property type="entry name" value="Metalloenzyme, LuxS/M16 peptidase-like"/>
    <property type="match status" value="2"/>
</dbReference>
<name>A0A8J7TSZ0_9PROT</name>
<dbReference type="SUPFAM" id="SSF63411">
    <property type="entry name" value="LuxS/MPP-like metallohydrolase"/>
    <property type="match status" value="2"/>
</dbReference>
<keyword evidence="5" id="KW-0482">Metalloprotease</keyword>
<evidence type="ECO:0000259" key="7">
    <source>
        <dbReference type="Pfam" id="PF00675"/>
    </source>
</evidence>
<evidence type="ECO:0000256" key="4">
    <source>
        <dbReference type="ARBA" id="ARBA00022833"/>
    </source>
</evidence>
<dbReference type="InterPro" id="IPR011765">
    <property type="entry name" value="Pept_M16_N"/>
</dbReference>
<feature type="chain" id="PRO_5035255981" evidence="6">
    <location>
        <begin position="21"/>
        <end position="438"/>
    </location>
</feature>
<evidence type="ECO:0000256" key="5">
    <source>
        <dbReference type="ARBA" id="ARBA00023049"/>
    </source>
</evidence>
<evidence type="ECO:0000256" key="2">
    <source>
        <dbReference type="ARBA" id="ARBA00022670"/>
    </source>
</evidence>
<feature type="domain" description="Peptidase M16 C-terminal" evidence="8">
    <location>
        <begin position="188"/>
        <end position="361"/>
    </location>
</feature>
<gene>
    <name evidence="9" type="ORF">J0H12_00715</name>
</gene>
<feature type="domain" description="Peptidase M16 N-terminal" evidence="7">
    <location>
        <begin position="38"/>
        <end position="169"/>
    </location>
</feature>
<evidence type="ECO:0000259" key="8">
    <source>
        <dbReference type="Pfam" id="PF05193"/>
    </source>
</evidence>
<feature type="signal peptide" evidence="6">
    <location>
        <begin position="1"/>
        <end position="20"/>
    </location>
</feature>
<reference evidence="9" key="1">
    <citation type="submission" date="2021-02" db="EMBL/GenBank/DDBJ databases">
        <title>Thiocyanate and organic carbon inputs drive convergent selection for specific autotrophic Afipia and Thiobacillus strains within complex microbiomes.</title>
        <authorList>
            <person name="Huddy R.J."/>
            <person name="Sachdeva R."/>
            <person name="Kadzinga F."/>
            <person name="Kantor R.S."/>
            <person name="Harrison S.T.L."/>
            <person name="Banfield J.F."/>
        </authorList>
    </citation>
    <scope>NUCLEOTIDE SEQUENCE</scope>
    <source>
        <strain evidence="9">SCN18_10_11_15_R4_P_38_20</strain>
    </source>
</reference>
<comment type="caution">
    <text evidence="9">The sequence shown here is derived from an EMBL/GenBank/DDBJ whole genome shotgun (WGS) entry which is preliminary data.</text>
</comment>
<protein>
    <submittedName>
        <fullName evidence="9">Insulinase family protein</fullName>
    </submittedName>
</protein>
<keyword evidence="4" id="KW-0862">Zinc</keyword>
<evidence type="ECO:0000313" key="9">
    <source>
        <dbReference type="EMBL" id="MBN9412435.1"/>
    </source>
</evidence>